<reference evidence="1 2" key="1">
    <citation type="submission" date="2021-12" db="EMBL/GenBank/DDBJ databases">
        <title>Genome sequence of Kibdelosporangium philippinense ATCC 49844.</title>
        <authorList>
            <person name="Fedorov E.A."/>
            <person name="Omeragic M."/>
            <person name="Shalygina K.F."/>
            <person name="Maclea K.S."/>
        </authorList>
    </citation>
    <scope>NUCLEOTIDE SEQUENCE [LARGE SCALE GENOMIC DNA]</scope>
    <source>
        <strain evidence="1 2">ATCC 49844</strain>
    </source>
</reference>
<organism evidence="1 2">
    <name type="scientific">Kibdelosporangium philippinense</name>
    <dbReference type="NCBI Taxonomy" id="211113"/>
    <lineage>
        <taxon>Bacteria</taxon>
        <taxon>Bacillati</taxon>
        <taxon>Actinomycetota</taxon>
        <taxon>Actinomycetes</taxon>
        <taxon>Pseudonocardiales</taxon>
        <taxon>Pseudonocardiaceae</taxon>
        <taxon>Kibdelosporangium</taxon>
    </lineage>
</organism>
<evidence type="ECO:0000313" key="2">
    <source>
        <dbReference type="Proteomes" id="UP001521150"/>
    </source>
</evidence>
<dbReference type="Gene3D" id="1.10.3230.30">
    <property type="entry name" value="Phage gp6-like head-tail connector protein"/>
    <property type="match status" value="1"/>
</dbReference>
<name>A0ABS8ZQI8_9PSEU</name>
<dbReference type="RefSeq" id="WP_233730204.1">
    <property type="nucleotide sequence ID" value="NZ_JAJVCN010000003.1"/>
</dbReference>
<gene>
    <name evidence="1" type="ORF">LWC34_38870</name>
</gene>
<proteinExistence type="predicted"/>
<dbReference type="EMBL" id="JAJVCN010000003">
    <property type="protein sequence ID" value="MCE7008733.1"/>
    <property type="molecule type" value="Genomic_DNA"/>
</dbReference>
<accession>A0ABS8ZQI8</accession>
<evidence type="ECO:0000313" key="1">
    <source>
        <dbReference type="EMBL" id="MCE7008733.1"/>
    </source>
</evidence>
<protein>
    <submittedName>
        <fullName evidence="1">Phage head-tail connector protein</fullName>
    </submittedName>
</protein>
<dbReference type="InterPro" id="IPR021146">
    <property type="entry name" value="Phage_gp6-like_head-tail"/>
</dbReference>
<keyword evidence="2" id="KW-1185">Reference proteome</keyword>
<comment type="caution">
    <text evidence="1">The sequence shown here is derived from an EMBL/GenBank/DDBJ whole genome shotgun (WGS) entry which is preliminary data.</text>
</comment>
<dbReference type="Pfam" id="PF05135">
    <property type="entry name" value="Phage_connect_1"/>
    <property type="match status" value="1"/>
</dbReference>
<sequence length="198" mass="21864">MAITIYADLATLKDSLKITDTDDDDQLTKNLNGASRAIDTVTGRRFSLDDNVSARKLRTDKRTVELDNGEQLLLVPDIATDAGLIVETGSKSTWTPVTDYELYPEDALVGGWPITGLTLDTRCWPSMPGQRVRITAKWGWSAVPDDIEQACLILSRRLFARKDSPGGVMGSQDWVVSLARRDPDVQSLIEHFQLPGFG</sequence>
<dbReference type="Proteomes" id="UP001521150">
    <property type="component" value="Unassembled WGS sequence"/>
</dbReference>